<comment type="caution">
    <text evidence="3">The sequence shown here is derived from an EMBL/GenBank/DDBJ whole genome shotgun (WGS) entry which is preliminary data.</text>
</comment>
<dbReference type="Gene3D" id="1.25.40.10">
    <property type="entry name" value="Tetratricopeptide repeat domain"/>
    <property type="match status" value="2"/>
</dbReference>
<feature type="region of interest" description="Disordered" evidence="2">
    <location>
        <begin position="282"/>
        <end position="325"/>
    </location>
</feature>
<dbReference type="InterPro" id="IPR019734">
    <property type="entry name" value="TPR_rpt"/>
</dbReference>
<reference evidence="3 4" key="1">
    <citation type="submission" date="2017-08" db="EMBL/GenBank/DDBJ databases">
        <title>Infants hospitalized years apart are colonized by the same room-sourced microbial strains.</title>
        <authorList>
            <person name="Brooks B."/>
            <person name="Olm M.R."/>
            <person name="Firek B.A."/>
            <person name="Baker R."/>
            <person name="Thomas B.C."/>
            <person name="Morowitz M.J."/>
            <person name="Banfield J.F."/>
        </authorList>
    </citation>
    <scope>NUCLEOTIDE SEQUENCE [LARGE SCALE GENOMIC DNA]</scope>
    <source>
        <strain evidence="3">S2_003_000_R2_14</strain>
    </source>
</reference>
<dbReference type="AlphaFoldDB" id="A0A2W5TIM9"/>
<dbReference type="Pfam" id="PF13432">
    <property type="entry name" value="TPR_16"/>
    <property type="match status" value="1"/>
</dbReference>
<dbReference type="EMBL" id="QFQP01000005">
    <property type="protein sequence ID" value="PZR15380.1"/>
    <property type="molecule type" value="Genomic_DNA"/>
</dbReference>
<dbReference type="Proteomes" id="UP000249061">
    <property type="component" value="Unassembled WGS sequence"/>
</dbReference>
<evidence type="ECO:0000256" key="2">
    <source>
        <dbReference type="SAM" id="MobiDB-lite"/>
    </source>
</evidence>
<organism evidence="3 4">
    <name type="scientific">Archangium gephyra</name>
    <dbReference type="NCBI Taxonomy" id="48"/>
    <lineage>
        <taxon>Bacteria</taxon>
        <taxon>Pseudomonadati</taxon>
        <taxon>Myxococcota</taxon>
        <taxon>Myxococcia</taxon>
        <taxon>Myxococcales</taxon>
        <taxon>Cystobacterineae</taxon>
        <taxon>Archangiaceae</taxon>
        <taxon>Archangium</taxon>
    </lineage>
</organism>
<evidence type="ECO:0000256" key="1">
    <source>
        <dbReference type="PROSITE-ProRule" id="PRU00339"/>
    </source>
</evidence>
<accession>A0A2W5TIM9</accession>
<evidence type="ECO:0000313" key="4">
    <source>
        <dbReference type="Proteomes" id="UP000249061"/>
    </source>
</evidence>
<gene>
    <name evidence="3" type="ORF">DI536_07970</name>
</gene>
<proteinExistence type="predicted"/>
<keyword evidence="1" id="KW-0802">TPR repeat</keyword>
<dbReference type="Pfam" id="PF13174">
    <property type="entry name" value="TPR_6"/>
    <property type="match status" value="1"/>
</dbReference>
<protein>
    <submittedName>
        <fullName evidence="3">Uncharacterized protein</fullName>
    </submittedName>
</protein>
<dbReference type="PROSITE" id="PS50005">
    <property type="entry name" value="TPR"/>
    <property type="match status" value="1"/>
</dbReference>
<name>A0A2W5TIM9_9BACT</name>
<dbReference type="SUPFAM" id="SSF48452">
    <property type="entry name" value="TPR-like"/>
    <property type="match status" value="2"/>
</dbReference>
<dbReference type="InterPro" id="IPR011990">
    <property type="entry name" value="TPR-like_helical_dom_sf"/>
</dbReference>
<evidence type="ECO:0000313" key="3">
    <source>
        <dbReference type="EMBL" id="PZR15380.1"/>
    </source>
</evidence>
<feature type="repeat" description="TPR" evidence="1">
    <location>
        <begin position="213"/>
        <end position="246"/>
    </location>
</feature>
<sequence>MRWLSLAVLCLCVTSCKKDDAPAHLERAREALFRQKPDVALSEFKLTLDVLDRDTSPQAALYRARALRGAADVYAFELKDPKRAVEVYRELTTVCPEAPETLDARLHLASILWHQFRDLRGAIAEYTAALARNPPQSAELSFTVAKLYFELQDYSQCELEAEKVVRKYETSAFVDDALYLRGQALAMMEGRKPEAQRVFMDLVDRFPDSELVSHAWVELGRLKADSGDPEGAIELWVKALPTHPTPVAVQQQIALVRGRLRATTPAGVGDATRAFDWDKYPVYENRGGEGGGAQKKPKTSAEAVGGTADEARAEESMPAETSAPP</sequence>